<keyword evidence="1" id="KW-0489">Methyltransferase</keyword>
<dbReference type="InterPro" id="IPR029063">
    <property type="entry name" value="SAM-dependent_MTases_sf"/>
</dbReference>
<dbReference type="Gene3D" id="1.10.10.10">
    <property type="entry name" value="Winged helix-like DNA-binding domain superfamily/Winged helix DNA-binding domain"/>
    <property type="match status" value="1"/>
</dbReference>
<organism evidence="5 6">
    <name type="scientific">Macrophomina phaseolina</name>
    <dbReference type="NCBI Taxonomy" id="35725"/>
    <lineage>
        <taxon>Eukaryota</taxon>
        <taxon>Fungi</taxon>
        <taxon>Dikarya</taxon>
        <taxon>Ascomycota</taxon>
        <taxon>Pezizomycotina</taxon>
        <taxon>Dothideomycetes</taxon>
        <taxon>Dothideomycetes incertae sedis</taxon>
        <taxon>Botryosphaeriales</taxon>
        <taxon>Botryosphaeriaceae</taxon>
        <taxon>Macrophomina</taxon>
    </lineage>
</organism>
<dbReference type="InterPro" id="IPR001077">
    <property type="entry name" value="COMT_C"/>
</dbReference>
<dbReference type="PANTHER" id="PTHR43712:SF11">
    <property type="entry name" value="O-METHYLTRANSFERASE (AFU_ORTHOLOGUE AFUA_2G17820)-RELATED"/>
    <property type="match status" value="1"/>
</dbReference>
<dbReference type="InterPro" id="IPR016461">
    <property type="entry name" value="COMT-like"/>
</dbReference>
<evidence type="ECO:0000313" key="6">
    <source>
        <dbReference type="Proteomes" id="UP000774617"/>
    </source>
</evidence>
<evidence type="ECO:0000256" key="2">
    <source>
        <dbReference type="ARBA" id="ARBA00022679"/>
    </source>
</evidence>
<keyword evidence="3" id="KW-0949">S-adenosyl-L-methionine</keyword>
<evidence type="ECO:0000256" key="3">
    <source>
        <dbReference type="ARBA" id="ARBA00022691"/>
    </source>
</evidence>
<dbReference type="Proteomes" id="UP000774617">
    <property type="component" value="Unassembled WGS sequence"/>
</dbReference>
<evidence type="ECO:0000256" key="1">
    <source>
        <dbReference type="ARBA" id="ARBA00022603"/>
    </source>
</evidence>
<comment type="caution">
    <text evidence="5">The sequence shown here is derived from an EMBL/GenBank/DDBJ whole genome shotgun (WGS) entry which is preliminary data.</text>
</comment>
<dbReference type="PIRSF" id="PIRSF005739">
    <property type="entry name" value="O-mtase"/>
    <property type="match status" value="1"/>
</dbReference>
<accession>A0ABQ8GUF0</accession>
<dbReference type="InterPro" id="IPR036390">
    <property type="entry name" value="WH_DNA-bd_sf"/>
</dbReference>
<dbReference type="InterPro" id="IPR036388">
    <property type="entry name" value="WH-like_DNA-bd_sf"/>
</dbReference>
<protein>
    <submittedName>
        <fullName evidence="5">O-methyltransferase</fullName>
    </submittedName>
</protein>
<sequence length="397" mass="44815">MSHHLAALADELAALARNYKGPSSTDGPAQRQKILGLTKQINDAVREPRDISQEYREVMAEMGALRLLVDWKTFDHIPCLPESISYCDLAARVHAEEPLLRRLVWMLVSRGMLRQVGEDRVAHARFSDAFASGDPRGAWFKVAYDSGNVVYSQWRNYFAKYGRKQPTQPTHNPHAYAYGQEDKTFFEIVQGERLGDFLTTMQTLEHLFPVRGMFPFTWIVQNTHLASDDAALIVDVGGGQGQALRQIMQECPDIPAERVVLQDLPSAIEEAKATDIAELRGVKKMPHDFFDEQPVKGALVYYVRRVMHNWSDENNARILGHIREAMAPESRILITEQVMANPPPPEASCLDLLMMGLGSQERTEKDWYFLADAAGLELVKIWKSPQTAVAVIELTKK</sequence>
<proteinExistence type="predicted"/>
<dbReference type="EMBL" id="JAGTJR010000001">
    <property type="protein sequence ID" value="KAH7064882.1"/>
    <property type="molecule type" value="Genomic_DNA"/>
</dbReference>
<keyword evidence="2" id="KW-0808">Transferase</keyword>
<dbReference type="Pfam" id="PF00891">
    <property type="entry name" value="Methyltransf_2"/>
    <property type="match status" value="1"/>
</dbReference>
<evidence type="ECO:0000259" key="4">
    <source>
        <dbReference type="Pfam" id="PF00891"/>
    </source>
</evidence>
<name>A0ABQ8GUF0_9PEZI</name>
<dbReference type="PANTHER" id="PTHR43712">
    <property type="entry name" value="PUTATIVE (AFU_ORTHOLOGUE AFUA_4G14580)-RELATED"/>
    <property type="match status" value="1"/>
</dbReference>
<keyword evidence="6" id="KW-1185">Reference proteome</keyword>
<dbReference type="Gene3D" id="3.40.50.150">
    <property type="entry name" value="Vaccinia Virus protein VP39"/>
    <property type="match status" value="1"/>
</dbReference>
<gene>
    <name evidence="5" type="ORF">B0J12DRAFT_15116</name>
</gene>
<feature type="domain" description="O-methyltransferase C-terminal" evidence="4">
    <location>
        <begin position="231"/>
        <end position="376"/>
    </location>
</feature>
<dbReference type="SUPFAM" id="SSF53335">
    <property type="entry name" value="S-adenosyl-L-methionine-dependent methyltransferases"/>
    <property type="match status" value="1"/>
</dbReference>
<reference evidence="5 6" key="1">
    <citation type="journal article" date="2021" name="Nat. Commun.">
        <title>Genetic determinants of endophytism in the Arabidopsis root mycobiome.</title>
        <authorList>
            <person name="Mesny F."/>
            <person name="Miyauchi S."/>
            <person name="Thiergart T."/>
            <person name="Pickel B."/>
            <person name="Atanasova L."/>
            <person name="Karlsson M."/>
            <person name="Huettel B."/>
            <person name="Barry K.W."/>
            <person name="Haridas S."/>
            <person name="Chen C."/>
            <person name="Bauer D."/>
            <person name="Andreopoulos W."/>
            <person name="Pangilinan J."/>
            <person name="LaButti K."/>
            <person name="Riley R."/>
            <person name="Lipzen A."/>
            <person name="Clum A."/>
            <person name="Drula E."/>
            <person name="Henrissat B."/>
            <person name="Kohler A."/>
            <person name="Grigoriev I.V."/>
            <person name="Martin F.M."/>
            <person name="Hacquard S."/>
        </authorList>
    </citation>
    <scope>NUCLEOTIDE SEQUENCE [LARGE SCALE GENOMIC DNA]</scope>
    <source>
        <strain evidence="5 6">MPI-SDFR-AT-0080</strain>
    </source>
</reference>
<dbReference type="SUPFAM" id="SSF46785">
    <property type="entry name" value="Winged helix' DNA-binding domain"/>
    <property type="match status" value="1"/>
</dbReference>
<dbReference type="PROSITE" id="PS51683">
    <property type="entry name" value="SAM_OMT_II"/>
    <property type="match status" value="1"/>
</dbReference>
<evidence type="ECO:0000313" key="5">
    <source>
        <dbReference type="EMBL" id="KAH7064882.1"/>
    </source>
</evidence>